<dbReference type="AlphaFoldDB" id="A0A0F9WWK3"/>
<comment type="caution">
    <text evidence="1">The sequence shown here is derived from an EMBL/GenBank/DDBJ whole genome shotgun (WGS) entry which is preliminary data.</text>
</comment>
<proteinExistence type="predicted"/>
<name>A0A0F9WWK3_9ZZZZ</name>
<sequence length="114" mass="13478">MTNVNRQLGKGLERAFRKEVFSEYIDKDAIMNEANEYIEKHMPLDTPLSKKKFNKILNKMSKKLGKKLFKSINKEDMKILSDKSKEFGTDKVDIIIKYQKNKDYWTGEIPNEKE</sequence>
<reference evidence="1" key="1">
    <citation type="journal article" date="2015" name="Nature">
        <title>Complex archaea that bridge the gap between prokaryotes and eukaryotes.</title>
        <authorList>
            <person name="Spang A."/>
            <person name="Saw J.H."/>
            <person name="Jorgensen S.L."/>
            <person name="Zaremba-Niedzwiedzka K."/>
            <person name="Martijn J."/>
            <person name="Lind A.E."/>
            <person name="van Eijk R."/>
            <person name="Schleper C."/>
            <person name="Guy L."/>
            <person name="Ettema T.J."/>
        </authorList>
    </citation>
    <scope>NUCLEOTIDE SEQUENCE</scope>
</reference>
<evidence type="ECO:0000313" key="1">
    <source>
        <dbReference type="EMBL" id="KKN90761.1"/>
    </source>
</evidence>
<gene>
    <name evidence="1" type="ORF">LCGC14_0223440</name>
</gene>
<accession>A0A0F9WWK3</accession>
<dbReference type="EMBL" id="LAZR01000107">
    <property type="protein sequence ID" value="KKN90761.1"/>
    <property type="molecule type" value="Genomic_DNA"/>
</dbReference>
<protein>
    <submittedName>
        <fullName evidence="1">Uncharacterized protein</fullName>
    </submittedName>
</protein>
<organism evidence="1">
    <name type="scientific">marine sediment metagenome</name>
    <dbReference type="NCBI Taxonomy" id="412755"/>
    <lineage>
        <taxon>unclassified sequences</taxon>
        <taxon>metagenomes</taxon>
        <taxon>ecological metagenomes</taxon>
    </lineage>
</organism>